<comment type="caution">
    <text evidence="2">The sequence shown here is derived from an EMBL/GenBank/DDBJ whole genome shotgun (WGS) entry which is preliminary data.</text>
</comment>
<organism evidence="2 3">
    <name type="scientific">Kouleothrix aurantiaca</name>
    <dbReference type="NCBI Taxonomy" id="186479"/>
    <lineage>
        <taxon>Bacteria</taxon>
        <taxon>Bacillati</taxon>
        <taxon>Chloroflexota</taxon>
        <taxon>Chloroflexia</taxon>
        <taxon>Chloroflexales</taxon>
        <taxon>Roseiflexineae</taxon>
        <taxon>Roseiflexaceae</taxon>
        <taxon>Kouleothrix</taxon>
    </lineage>
</organism>
<dbReference type="Pfam" id="PF12680">
    <property type="entry name" value="SnoaL_2"/>
    <property type="match status" value="1"/>
</dbReference>
<accession>A0A0P9CZ60</accession>
<evidence type="ECO:0000313" key="2">
    <source>
        <dbReference type="EMBL" id="KPV51777.1"/>
    </source>
</evidence>
<dbReference type="Proteomes" id="UP000050509">
    <property type="component" value="Unassembled WGS sequence"/>
</dbReference>
<dbReference type="SUPFAM" id="SSF54427">
    <property type="entry name" value="NTF2-like"/>
    <property type="match status" value="1"/>
</dbReference>
<name>A0A0P9CZ60_9CHLR</name>
<feature type="domain" description="SnoaL-like" evidence="1">
    <location>
        <begin position="14"/>
        <end position="118"/>
    </location>
</feature>
<dbReference type="InterPro" id="IPR032710">
    <property type="entry name" value="NTF2-like_dom_sf"/>
</dbReference>
<evidence type="ECO:0000259" key="1">
    <source>
        <dbReference type="Pfam" id="PF12680"/>
    </source>
</evidence>
<reference evidence="2 3" key="1">
    <citation type="submission" date="2015-09" db="EMBL/GenBank/DDBJ databases">
        <title>Draft genome sequence of Kouleothrix aurantiaca JCM 19913.</title>
        <authorList>
            <person name="Hemp J."/>
        </authorList>
    </citation>
    <scope>NUCLEOTIDE SEQUENCE [LARGE SCALE GENOMIC DNA]</scope>
    <source>
        <strain evidence="2 3">COM-B</strain>
    </source>
</reference>
<dbReference type="EMBL" id="LJCR01000781">
    <property type="protein sequence ID" value="KPV51777.1"/>
    <property type="molecule type" value="Genomic_DNA"/>
</dbReference>
<proteinExistence type="predicted"/>
<dbReference type="Gene3D" id="3.10.450.50">
    <property type="match status" value="1"/>
</dbReference>
<dbReference type="InterPro" id="IPR037401">
    <property type="entry name" value="SnoaL-like"/>
</dbReference>
<protein>
    <recommendedName>
        <fullName evidence="1">SnoaL-like domain-containing protein</fullName>
    </recommendedName>
</protein>
<gene>
    <name evidence="2" type="ORF">SE17_19305</name>
</gene>
<dbReference type="AlphaFoldDB" id="A0A0P9CZ60"/>
<keyword evidence="3" id="KW-1185">Reference proteome</keyword>
<sequence length="151" mass="16727">MYKRIVRGILAGAFAGLSEGRIGAVTGKFAPDAEHFFIGEHALAGTRRTPASIRRWYERLLLVFPDIRFTVRRIDVSGPPWRTLATVDWQETNTGTDGVRTTNTGVNVLEICWGKVRRVSIYTDTAMLTRTLDRLALAGNPHAHAAPIVDP</sequence>
<evidence type="ECO:0000313" key="3">
    <source>
        <dbReference type="Proteomes" id="UP000050509"/>
    </source>
</evidence>